<evidence type="ECO:0000256" key="1">
    <source>
        <dbReference type="SAM" id="MobiDB-lite"/>
    </source>
</evidence>
<organism evidence="2 3">
    <name type="scientific">Liquidambar formosana</name>
    <name type="common">Formosan gum</name>
    <dbReference type="NCBI Taxonomy" id="63359"/>
    <lineage>
        <taxon>Eukaryota</taxon>
        <taxon>Viridiplantae</taxon>
        <taxon>Streptophyta</taxon>
        <taxon>Embryophyta</taxon>
        <taxon>Tracheophyta</taxon>
        <taxon>Spermatophyta</taxon>
        <taxon>Magnoliopsida</taxon>
        <taxon>eudicotyledons</taxon>
        <taxon>Gunneridae</taxon>
        <taxon>Pentapetalae</taxon>
        <taxon>Saxifragales</taxon>
        <taxon>Altingiaceae</taxon>
        <taxon>Liquidambar</taxon>
    </lineage>
</organism>
<dbReference type="AlphaFoldDB" id="A0AAP0RD80"/>
<keyword evidence="3" id="KW-1185">Reference proteome</keyword>
<protein>
    <submittedName>
        <fullName evidence="2">Uncharacterized protein</fullName>
    </submittedName>
</protein>
<evidence type="ECO:0000313" key="2">
    <source>
        <dbReference type="EMBL" id="KAK9274423.1"/>
    </source>
</evidence>
<proteinExistence type="predicted"/>
<feature type="compositionally biased region" description="Basic and acidic residues" evidence="1">
    <location>
        <begin position="34"/>
        <end position="43"/>
    </location>
</feature>
<reference evidence="2 3" key="1">
    <citation type="journal article" date="2024" name="Plant J.">
        <title>Genome sequences and population genomics reveal climatic adaptation and genomic divergence between two closely related sweetgum species.</title>
        <authorList>
            <person name="Xu W.Q."/>
            <person name="Ren C.Q."/>
            <person name="Zhang X.Y."/>
            <person name="Comes H.P."/>
            <person name="Liu X.H."/>
            <person name="Li Y.G."/>
            <person name="Kettle C.J."/>
            <person name="Jalonen R."/>
            <person name="Gaisberger H."/>
            <person name="Ma Y.Z."/>
            <person name="Qiu Y.X."/>
        </authorList>
    </citation>
    <scope>NUCLEOTIDE SEQUENCE [LARGE SCALE GENOMIC DNA]</scope>
    <source>
        <strain evidence="2">Hangzhou</strain>
    </source>
</reference>
<dbReference type="Proteomes" id="UP001415857">
    <property type="component" value="Unassembled WGS sequence"/>
</dbReference>
<feature type="region of interest" description="Disordered" evidence="1">
    <location>
        <begin position="70"/>
        <end position="98"/>
    </location>
</feature>
<feature type="compositionally biased region" description="Basic and acidic residues" evidence="1">
    <location>
        <begin position="1"/>
        <end position="11"/>
    </location>
</feature>
<dbReference type="PANTHER" id="PTHR47713:SF2">
    <property type="entry name" value="HOMEODOMAIN-LIKE SUPERFAMILY PROTEIN"/>
    <property type="match status" value="1"/>
</dbReference>
<dbReference type="PANTHER" id="PTHR47713">
    <property type="entry name" value="HOMEODOMAIN-LIKE SUPERFAMILY PROTEIN"/>
    <property type="match status" value="1"/>
</dbReference>
<accession>A0AAP0RD80</accession>
<gene>
    <name evidence="2" type="ORF">L1049_019238</name>
</gene>
<dbReference type="EMBL" id="JBBPBK010000012">
    <property type="protein sequence ID" value="KAK9274423.1"/>
    <property type="molecule type" value="Genomic_DNA"/>
</dbReference>
<sequence length="448" mass="50358">MKHVQMEDLDRSSGVIQDHGSGLGQDSCGSTKPGDYRHVDPREVESRRLYGQDFPAADLTYGKRIHYTGNLSDVDDTSSESSSALQDRFFPQTKDPCDMETSRYLTQNGAIMPINAKGDKNKGSMRPSGYLKVKGNIEHAAITAVKRQLGRHYREDGPPLGIEFQPLPPGAFETPVRDPVHEPYYVSDPILPPPPGVSGIHKQSSLSTRDDVCNSKISSQDSYMKRENFRTTLGSDSRDNYSHHQFKENSSFPNYGKPFPVRNTFLDMNEDSAGETSVYNGKRSLGMRSKGLVGLRLDSVSDHHLHPYGEKITSEQTEPYLHKYDDVSPKIVQREHLKSKPSNVKLRHSESLDMEERGLSRRLAKEKKLYGGRIAVKEYHDPVGVKMRPSNEMALSKRVRDENPKRDYVTKAPFSEMLPWSNQIKGSATEIPSSFSEDETAETSTSMD</sequence>
<comment type="caution">
    <text evidence="2">The sequence shown here is derived from an EMBL/GenBank/DDBJ whole genome shotgun (WGS) entry which is preliminary data.</text>
</comment>
<name>A0AAP0RD80_LIQFO</name>
<feature type="compositionally biased region" description="Polar residues" evidence="1">
    <location>
        <begin position="421"/>
        <end position="435"/>
    </location>
</feature>
<evidence type="ECO:0000313" key="3">
    <source>
        <dbReference type="Proteomes" id="UP001415857"/>
    </source>
</evidence>
<feature type="region of interest" description="Disordered" evidence="1">
    <location>
        <begin position="1"/>
        <end position="43"/>
    </location>
</feature>
<feature type="region of interest" description="Disordered" evidence="1">
    <location>
        <begin position="421"/>
        <end position="448"/>
    </location>
</feature>